<dbReference type="InterPro" id="IPR039448">
    <property type="entry name" value="Beta_helix"/>
</dbReference>
<dbReference type="PANTHER" id="PTHR22990:SF15">
    <property type="entry name" value="F-BOX ONLY PROTEIN 10"/>
    <property type="match status" value="1"/>
</dbReference>
<sequence length="201" mass="21275">MPFANKSIGEVGFAGLCVSEGGTAHVDSCVFDRCGDGGVLSCGNDSLIEIRNCTVCNMRQTGIEAREGGSIKAIHNTISSNQLHGFAIGPNEYGYISGNIIQGNGAEGVWSGGILDQNTAIKMNEEGASKAVLCDNIIRQNGLSGISLDGGYFDVKGNIIYSNLLWGMMVKSRSYSYILNNDIFENKCGGIRIGINYTAAV</sequence>
<name>A0A6J8EBS6_MYTCO</name>
<dbReference type="InterPro" id="IPR012334">
    <property type="entry name" value="Pectin_lyas_fold"/>
</dbReference>
<keyword evidence="1" id="KW-0677">Repeat</keyword>
<dbReference type="SUPFAM" id="SSF51126">
    <property type="entry name" value="Pectin lyase-like"/>
    <property type="match status" value="1"/>
</dbReference>
<evidence type="ECO:0000256" key="1">
    <source>
        <dbReference type="ARBA" id="ARBA00022737"/>
    </source>
</evidence>
<accession>A0A6J8EBS6</accession>
<organism evidence="3 4">
    <name type="scientific">Mytilus coruscus</name>
    <name type="common">Sea mussel</name>
    <dbReference type="NCBI Taxonomy" id="42192"/>
    <lineage>
        <taxon>Eukaryota</taxon>
        <taxon>Metazoa</taxon>
        <taxon>Spiralia</taxon>
        <taxon>Lophotrochozoa</taxon>
        <taxon>Mollusca</taxon>
        <taxon>Bivalvia</taxon>
        <taxon>Autobranchia</taxon>
        <taxon>Pteriomorphia</taxon>
        <taxon>Mytilida</taxon>
        <taxon>Mytiloidea</taxon>
        <taxon>Mytilidae</taxon>
        <taxon>Mytilinae</taxon>
        <taxon>Mytilus</taxon>
    </lineage>
</organism>
<evidence type="ECO:0000259" key="2">
    <source>
        <dbReference type="Pfam" id="PF13229"/>
    </source>
</evidence>
<dbReference type="EMBL" id="CACVKT020008661">
    <property type="protein sequence ID" value="CAC5416531.1"/>
    <property type="molecule type" value="Genomic_DNA"/>
</dbReference>
<dbReference type="AlphaFoldDB" id="A0A6J8EBS6"/>
<protein>
    <recommendedName>
        <fullName evidence="2">Right handed beta helix domain-containing protein</fullName>
    </recommendedName>
</protein>
<dbReference type="InterPro" id="IPR006626">
    <property type="entry name" value="PbH1"/>
</dbReference>
<dbReference type="Pfam" id="PF13229">
    <property type="entry name" value="Beta_helix"/>
    <property type="match status" value="1"/>
</dbReference>
<evidence type="ECO:0000313" key="3">
    <source>
        <dbReference type="EMBL" id="CAC5416531.1"/>
    </source>
</evidence>
<dbReference type="OrthoDB" id="10406116at2759"/>
<keyword evidence="4" id="KW-1185">Reference proteome</keyword>
<evidence type="ECO:0000313" key="4">
    <source>
        <dbReference type="Proteomes" id="UP000507470"/>
    </source>
</evidence>
<dbReference type="InterPro" id="IPR011050">
    <property type="entry name" value="Pectin_lyase_fold/virulence"/>
</dbReference>
<dbReference type="InterPro" id="IPR051550">
    <property type="entry name" value="SCF-Subunits/Alg-Epimerases"/>
</dbReference>
<proteinExistence type="predicted"/>
<reference evidence="3 4" key="1">
    <citation type="submission" date="2020-06" db="EMBL/GenBank/DDBJ databases">
        <authorList>
            <person name="Li R."/>
            <person name="Bekaert M."/>
        </authorList>
    </citation>
    <scope>NUCLEOTIDE SEQUENCE [LARGE SCALE GENOMIC DNA]</scope>
    <source>
        <strain evidence="4">wild</strain>
    </source>
</reference>
<dbReference type="Proteomes" id="UP000507470">
    <property type="component" value="Unassembled WGS sequence"/>
</dbReference>
<dbReference type="PANTHER" id="PTHR22990">
    <property type="entry name" value="F-BOX ONLY PROTEIN"/>
    <property type="match status" value="1"/>
</dbReference>
<dbReference type="SMART" id="SM00710">
    <property type="entry name" value="PbH1"/>
    <property type="match status" value="6"/>
</dbReference>
<feature type="domain" description="Right handed beta helix" evidence="2">
    <location>
        <begin position="10"/>
        <end position="110"/>
    </location>
</feature>
<gene>
    <name evidence="3" type="ORF">MCOR_49135</name>
</gene>
<dbReference type="Gene3D" id="2.160.20.10">
    <property type="entry name" value="Single-stranded right-handed beta-helix, Pectin lyase-like"/>
    <property type="match status" value="1"/>
</dbReference>